<accession>A0ACB8SUK0</accession>
<reference evidence="1" key="2">
    <citation type="journal article" date="2022" name="New Phytol.">
        <title>Evolutionary transition to the ectomycorrhizal habit in the genomes of a hyperdiverse lineage of mushroom-forming fungi.</title>
        <authorList>
            <person name="Looney B."/>
            <person name="Miyauchi S."/>
            <person name="Morin E."/>
            <person name="Drula E."/>
            <person name="Courty P.E."/>
            <person name="Kohler A."/>
            <person name="Kuo A."/>
            <person name="LaButti K."/>
            <person name="Pangilinan J."/>
            <person name="Lipzen A."/>
            <person name="Riley R."/>
            <person name="Andreopoulos W."/>
            <person name="He G."/>
            <person name="Johnson J."/>
            <person name="Nolan M."/>
            <person name="Tritt A."/>
            <person name="Barry K.W."/>
            <person name="Grigoriev I.V."/>
            <person name="Nagy L.G."/>
            <person name="Hibbett D."/>
            <person name="Henrissat B."/>
            <person name="Matheny P.B."/>
            <person name="Labbe J."/>
            <person name="Martin F.M."/>
        </authorList>
    </citation>
    <scope>NUCLEOTIDE SEQUENCE</scope>
    <source>
        <strain evidence="1">HHB10654</strain>
    </source>
</reference>
<comment type="caution">
    <text evidence="1">The sequence shown here is derived from an EMBL/GenBank/DDBJ whole genome shotgun (WGS) entry which is preliminary data.</text>
</comment>
<proteinExistence type="predicted"/>
<evidence type="ECO:0000313" key="1">
    <source>
        <dbReference type="EMBL" id="KAI0060125.1"/>
    </source>
</evidence>
<dbReference type="EMBL" id="MU277221">
    <property type="protein sequence ID" value="KAI0060125.1"/>
    <property type="molecule type" value="Genomic_DNA"/>
</dbReference>
<protein>
    <submittedName>
        <fullName evidence="1">Uncharacterized protein</fullName>
    </submittedName>
</protein>
<organism evidence="1 2">
    <name type="scientific">Artomyces pyxidatus</name>
    <dbReference type="NCBI Taxonomy" id="48021"/>
    <lineage>
        <taxon>Eukaryota</taxon>
        <taxon>Fungi</taxon>
        <taxon>Dikarya</taxon>
        <taxon>Basidiomycota</taxon>
        <taxon>Agaricomycotina</taxon>
        <taxon>Agaricomycetes</taxon>
        <taxon>Russulales</taxon>
        <taxon>Auriscalpiaceae</taxon>
        <taxon>Artomyces</taxon>
    </lineage>
</organism>
<reference evidence="1" key="1">
    <citation type="submission" date="2021-03" db="EMBL/GenBank/DDBJ databases">
        <authorList>
            <consortium name="DOE Joint Genome Institute"/>
            <person name="Ahrendt S."/>
            <person name="Looney B.P."/>
            <person name="Miyauchi S."/>
            <person name="Morin E."/>
            <person name="Drula E."/>
            <person name="Courty P.E."/>
            <person name="Chicoki N."/>
            <person name="Fauchery L."/>
            <person name="Kohler A."/>
            <person name="Kuo A."/>
            <person name="Labutti K."/>
            <person name="Pangilinan J."/>
            <person name="Lipzen A."/>
            <person name="Riley R."/>
            <person name="Andreopoulos W."/>
            <person name="He G."/>
            <person name="Johnson J."/>
            <person name="Barry K.W."/>
            <person name="Grigoriev I.V."/>
            <person name="Nagy L."/>
            <person name="Hibbett D."/>
            <person name="Henrissat B."/>
            <person name="Matheny P.B."/>
            <person name="Labbe J."/>
            <person name="Martin F."/>
        </authorList>
    </citation>
    <scope>NUCLEOTIDE SEQUENCE</scope>
    <source>
        <strain evidence="1">HHB10654</strain>
    </source>
</reference>
<name>A0ACB8SUK0_9AGAM</name>
<gene>
    <name evidence="1" type="ORF">BV25DRAFT_1917992</name>
</gene>
<sequence>MELSSPLPPPLPGQRNHRAPGQPSRRPKSGPRTYNASGYVSSVWHTPEQSKSEYHRLEKRRVRFLTRAVDFWIDKGFWRDSIEASKRCMPPRIAVSPSEWAPKAPRRAQDASFLSVPPMEGRFWRMSEEDATRFFVGGSTL</sequence>
<dbReference type="Proteomes" id="UP000814140">
    <property type="component" value="Unassembled WGS sequence"/>
</dbReference>
<evidence type="ECO:0000313" key="2">
    <source>
        <dbReference type="Proteomes" id="UP000814140"/>
    </source>
</evidence>
<keyword evidence="2" id="KW-1185">Reference proteome</keyword>